<sequence length="762" mass="84684">MASNIKVYLRVRPTAKPAPSFNTYDDEGVVEFDMPREVPYVNNTRSNFRFKFDGVFGMKATQEEVFKTLAVPVIDDVLQGINGTIFAYGQTGSGKTFTITGGSERYVDRGLIPRALSHLYGLMHRQKGETSYKVYISYLEIYNDRGYDLLATNVKEARKLEDLPKVSLMEDDEGNIHLRNLSVNSAQNEEEALNLLFLGDTNRVVAETPMNDASTRSHCIFIIWVESHQAGSDAVRRAKFHLVDLAGSERVAKTGLNPDETLFKEACSINLALHYLEQVIVALHERARGNRLHVPYRNSMMTSVLRDSLGGNCKTIMVGNVAVDGPCIEETISTCRFAQAVAQVENTATINEETDPNLMIKRLKQEIEELKEEIRILKGEGGEGYDPTAPLTEQEMADCRAAVQAYIEADDPSASISLSPDLRRTKHYFKLMREEIWAARQQQLQSKDSTKHRDRDGARCVVAASSASASAPASHHDNDTVRRLQIELQQRDNELAILMNVMNQKGGLAGVQGIPERLLGLGTNPPPPLPPPTQPSTSAGSPASPSSASCSPSTVEELVDRNRAFEVFRKSVRRTESFEENKDLLRQLYGEAKGLGERANEARQKITDLKTRIEKGRVRRAMEAAETQSCSAALEEPTADAEEEALLTEMEQHKTTYKDCTAQLREVKGHIERIQQLMVQNKARLQRDFERWLETCRRKGPPAAAAAAAPPAPPPPLHSSGSDLPSPSECHPNGVPKYTGHQDTDMDIAKFYQARLAKRQGP</sequence>
<organism evidence="8 9">
    <name type="scientific">Vitrella brassicaformis (strain CCMP3155)</name>
    <dbReference type="NCBI Taxonomy" id="1169540"/>
    <lineage>
        <taxon>Eukaryota</taxon>
        <taxon>Sar</taxon>
        <taxon>Alveolata</taxon>
        <taxon>Colpodellida</taxon>
        <taxon>Vitrellaceae</taxon>
        <taxon>Vitrella</taxon>
    </lineage>
</organism>
<dbReference type="InParanoid" id="A0A0G4G3J6"/>
<dbReference type="Pfam" id="PF23735">
    <property type="entry name" value="KIF9"/>
    <property type="match status" value="1"/>
</dbReference>
<keyword evidence="5" id="KW-0175">Coiled coil</keyword>
<feature type="binding site" evidence="3">
    <location>
        <begin position="89"/>
        <end position="96"/>
    </location>
    <ligand>
        <name>ATP</name>
        <dbReference type="ChEBI" id="CHEBI:30616"/>
    </ligand>
</feature>
<dbReference type="Gene3D" id="3.40.850.10">
    <property type="entry name" value="Kinesin motor domain"/>
    <property type="match status" value="1"/>
</dbReference>
<feature type="domain" description="Kinesin motor" evidence="7">
    <location>
        <begin position="4"/>
        <end position="344"/>
    </location>
</feature>
<keyword evidence="1 3" id="KW-0547">Nucleotide-binding</keyword>
<evidence type="ECO:0000256" key="5">
    <source>
        <dbReference type="SAM" id="Coils"/>
    </source>
</evidence>
<protein>
    <recommendedName>
        <fullName evidence="4">Kinesin-like protein</fullName>
    </recommendedName>
</protein>
<keyword evidence="3 4" id="KW-0505">Motor protein</keyword>
<evidence type="ECO:0000256" key="2">
    <source>
        <dbReference type="ARBA" id="ARBA00022840"/>
    </source>
</evidence>
<dbReference type="PROSITE" id="PS00411">
    <property type="entry name" value="KINESIN_MOTOR_1"/>
    <property type="match status" value="1"/>
</dbReference>
<dbReference type="GO" id="GO:0005524">
    <property type="term" value="F:ATP binding"/>
    <property type="evidence" value="ECO:0007669"/>
    <property type="project" value="UniProtKB-UniRule"/>
</dbReference>
<gene>
    <name evidence="8" type="ORF">Vbra_16888</name>
</gene>
<keyword evidence="9" id="KW-1185">Reference proteome</keyword>
<reference evidence="8 9" key="1">
    <citation type="submission" date="2014-11" db="EMBL/GenBank/DDBJ databases">
        <authorList>
            <person name="Zhu J."/>
            <person name="Qi W."/>
            <person name="Song R."/>
        </authorList>
    </citation>
    <scope>NUCLEOTIDE SEQUENCE [LARGE SCALE GENOMIC DNA]</scope>
</reference>
<feature type="region of interest" description="Disordered" evidence="6">
    <location>
        <begin position="700"/>
        <end position="744"/>
    </location>
</feature>
<dbReference type="AlphaFoldDB" id="A0A0G4G3J6"/>
<name>A0A0G4G3J6_VITBC</name>
<keyword evidence="4" id="KW-0493">Microtubule</keyword>
<evidence type="ECO:0000256" key="1">
    <source>
        <dbReference type="ARBA" id="ARBA00022741"/>
    </source>
</evidence>
<dbReference type="InterPro" id="IPR056524">
    <property type="entry name" value="KIF6/9_C"/>
</dbReference>
<accession>A0A0G4G3J6</accession>
<feature type="compositionally biased region" description="Low complexity" evidence="6">
    <location>
        <begin position="463"/>
        <end position="473"/>
    </location>
</feature>
<dbReference type="PANTHER" id="PTHR47968:SF67">
    <property type="entry name" value="KINESIN MOTOR DOMAIN-CONTAINING PROTEIN"/>
    <property type="match status" value="1"/>
</dbReference>
<evidence type="ECO:0000256" key="6">
    <source>
        <dbReference type="SAM" id="MobiDB-lite"/>
    </source>
</evidence>
<dbReference type="Proteomes" id="UP000041254">
    <property type="component" value="Unassembled WGS sequence"/>
</dbReference>
<feature type="compositionally biased region" description="Basic and acidic residues" evidence="6">
    <location>
        <begin position="448"/>
        <end position="458"/>
    </location>
</feature>
<feature type="region of interest" description="Disordered" evidence="6">
    <location>
        <begin position="443"/>
        <end position="478"/>
    </location>
</feature>
<evidence type="ECO:0000313" key="9">
    <source>
        <dbReference type="Proteomes" id="UP000041254"/>
    </source>
</evidence>
<dbReference type="GO" id="GO:0005874">
    <property type="term" value="C:microtubule"/>
    <property type="evidence" value="ECO:0007669"/>
    <property type="project" value="UniProtKB-KW"/>
</dbReference>
<keyword evidence="2 3" id="KW-0067">ATP-binding</keyword>
<evidence type="ECO:0000313" key="8">
    <source>
        <dbReference type="EMBL" id="CEM22728.1"/>
    </source>
</evidence>
<dbReference type="OrthoDB" id="445393at2759"/>
<dbReference type="GO" id="GO:0007018">
    <property type="term" value="P:microtubule-based movement"/>
    <property type="evidence" value="ECO:0007669"/>
    <property type="project" value="InterPro"/>
</dbReference>
<dbReference type="InterPro" id="IPR019821">
    <property type="entry name" value="Kinesin_motor_CS"/>
</dbReference>
<feature type="compositionally biased region" description="Pro residues" evidence="6">
    <location>
        <begin position="524"/>
        <end position="534"/>
    </location>
</feature>
<dbReference type="PROSITE" id="PS50067">
    <property type="entry name" value="KINESIN_MOTOR_2"/>
    <property type="match status" value="1"/>
</dbReference>
<dbReference type="PANTHER" id="PTHR47968">
    <property type="entry name" value="CENTROMERE PROTEIN E"/>
    <property type="match status" value="1"/>
</dbReference>
<evidence type="ECO:0000259" key="7">
    <source>
        <dbReference type="PROSITE" id="PS50067"/>
    </source>
</evidence>
<dbReference type="OMA" id="DFDLWYQ"/>
<dbReference type="SUPFAM" id="SSF52540">
    <property type="entry name" value="P-loop containing nucleoside triphosphate hydrolases"/>
    <property type="match status" value="1"/>
</dbReference>
<evidence type="ECO:0000256" key="3">
    <source>
        <dbReference type="PROSITE-ProRule" id="PRU00283"/>
    </source>
</evidence>
<dbReference type="STRING" id="1169540.A0A0G4G3J6"/>
<dbReference type="InterPro" id="IPR027417">
    <property type="entry name" value="P-loop_NTPase"/>
</dbReference>
<feature type="compositionally biased region" description="Low complexity" evidence="6">
    <location>
        <begin position="535"/>
        <end position="554"/>
    </location>
</feature>
<dbReference type="InterPro" id="IPR001752">
    <property type="entry name" value="Kinesin_motor_dom"/>
</dbReference>
<dbReference type="PRINTS" id="PR00380">
    <property type="entry name" value="KINESINHEAVY"/>
</dbReference>
<dbReference type="EMBL" id="CDMY01000556">
    <property type="protein sequence ID" value="CEM22728.1"/>
    <property type="molecule type" value="Genomic_DNA"/>
</dbReference>
<dbReference type="GO" id="GO:0008017">
    <property type="term" value="F:microtubule binding"/>
    <property type="evidence" value="ECO:0007669"/>
    <property type="project" value="InterPro"/>
</dbReference>
<evidence type="ECO:0000256" key="4">
    <source>
        <dbReference type="RuleBase" id="RU000394"/>
    </source>
</evidence>
<proteinExistence type="inferred from homology"/>
<dbReference type="SMART" id="SM00129">
    <property type="entry name" value="KISc"/>
    <property type="match status" value="1"/>
</dbReference>
<feature type="region of interest" description="Disordered" evidence="6">
    <location>
        <begin position="517"/>
        <end position="554"/>
    </location>
</feature>
<dbReference type="PhylomeDB" id="A0A0G4G3J6"/>
<dbReference type="VEuPathDB" id="CryptoDB:Vbra_16888"/>
<comment type="similarity">
    <text evidence="3 4">Belongs to the TRAFAC class myosin-kinesin ATPase superfamily. Kinesin family.</text>
</comment>
<feature type="coiled-coil region" evidence="5">
    <location>
        <begin position="585"/>
        <end position="619"/>
    </location>
</feature>
<dbReference type="GO" id="GO:0003777">
    <property type="term" value="F:microtubule motor activity"/>
    <property type="evidence" value="ECO:0007669"/>
    <property type="project" value="InterPro"/>
</dbReference>
<dbReference type="InterPro" id="IPR027640">
    <property type="entry name" value="Kinesin-like_fam"/>
</dbReference>
<dbReference type="Pfam" id="PF00225">
    <property type="entry name" value="Kinesin"/>
    <property type="match status" value="1"/>
</dbReference>
<dbReference type="InterPro" id="IPR036961">
    <property type="entry name" value="Kinesin_motor_dom_sf"/>
</dbReference>